<accession>A0A9W6W934</accession>
<evidence type="ECO:0000313" key="3">
    <source>
        <dbReference type="Proteomes" id="UP001165079"/>
    </source>
</evidence>
<dbReference type="Proteomes" id="UP001165079">
    <property type="component" value="Unassembled WGS sequence"/>
</dbReference>
<keyword evidence="3" id="KW-1185">Reference proteome</keyword>
<evidence type="ECO:0000256" key="1">
    <source>
        <dbReference type="SAM" id="Phobius"/>
    </source>
</evidence>
<protein>
    <submittedName>
        <fullName evidence="2">Uncharacterized protein</fullName>
    </submittedName>
</protein>
<name>A0A9W6W934_9ACTN</name>
<reference evidence="2" key="1">
    <citation type="submission" date="2023-03" db="EMBL/GenBank/DDBJ databases">
        <title>Actinorhabdospora filicis NBRC 111898.</title>
        <authorList>
            <person name="Ichikawa N."/>
            <person name="Sato H."/>
            <person name="Tonouchi N."/>
        </authorList>
    </citation>
    <scope>NUCLEOTIDE SEQUENCE</scope>
    <source>
        <strain evidence="2">NBRC 111898</strain>
    </source>
</reference>
<keyword evidence="1" id="KW-0812">Transmembrane</keyword>
<organism evidence="2 3">
    <name type="scientific">Actinorhabdospora filicis</name>
    <dbReference type="NCBI Taxonomy" id="1785913"/>
    <lineage>
        <taxon>Bacteria</taxon>
        <taxon>Bacillati</taxon>
        <taxon>Actinomycetota</taxon>
        <taxon>Actinomycetes</taxon>
        <taxon>Micromonosporales</taxon>
        <taxon>Micromonosporaceae</taxon>
        <taxon>Actinorhabdospora</taxon>
    </lineage>
</organism>
<evidence type="ECO:0000313" key="2">
    <source>
        <dbReference type="EMBL" id="GLZ77603.1"/>
    </source>
</evidence>
<keyword evidence="1" id="KW-1133">Transmembrane helix</keyword>
<dbReference type="AlphaFoldDB" id="A0A9W6W934"/>
<proteinExistence type="predicted"/>
<sequence>MEILSGEGFGQMTLWEDIYVVVGILGGALFLVGALALWIARLRPEDTFVEPDLVVMPEVPLAD</sequence>
<dbReference type="EMBL" id="BSTX01000001">
    <property type="protein sequence ID" value="GLZ77603.1"/>
    <property type="molecule type" value="Genomic_DNA"/>
</dbReference>
<keyword evidence="1" id="KW-0472">Membrane</keyword>
<feature type="transmembrane region" description="Helical" evidence="1">
    <location>
        <begin position="18"/>
        <end position="40"/>
    </location>
</feature>
<comment type="caution">
    <text evidence="2">The sequence shown here is derived from an EMBL/GenBank/DDBJ whole genome shotgun (WGS) entry which is preliminary data.</text>
</comment>
<gene>
    <name evidence="2" type="ORF">Afil01_24100</name>
</gene>